<organism evidence="1 2">
    <name type="scientific">Acer negundo</name>
    <name type="common">Box elder</name>
    <dbReference type="NCBI Taxonomy" id="4023"/>
    <lineage>
        <taxon>Eukaryota</taxon>
        <taxon>Viridiplantae</taxon>
        <taxon>Streptophyta</taxon>
        <taxon>Embryophyta</taxon>
        <taxon>Tracheophyta</taxon>
        <taxon>Spermatophyta</taxon>
        <taxon>Magnoliopsida</taxon>
        <taxon>eudicotyledons</taxon>
        <taxon>Gunneridae</taxon>
        <taxon>Pentapetalae</taxon>
        <taxon>rosids</taxon>
        <taxon>malvids</taxon>
        <taxon>Sapindales</taxon>
        <taxon>Sapindaceae</taxon>
        <taxon>Hippocastanoideae</taxon>
        <taxon>Acereae</taxon>
        <taxon>Acer</taxon>
    </lineage>
</organism>
<keyword evidence="2" id="KW-1185">Reference proteome</keyword>
<sequence>MSSSELKSTSKIIPPKFNLGLPLELASLLVESAAKLIIVHDFFDHFGDFAVFLELTGGLAKLLLLTSKTEELILDLLLRIHSSSLLFSAAYILCALHTNHTRSDPEFLLRSLSLCPSEKWSRNIYMVLYMLRYMKWISLIQVEEVTFSASLLVSAKERVRSMQLLI</sequence>
<evidence type="ECO:0000313" key="1">
    <source>
        <dbReference type="EMBL" id="KAI9162074.1"/>
    </source>
</evidence>
<accession>A0AAD5IK40</accession>
<dbReference type="AlphaFoldDB" id="A0AAD5IK40"/>
<proteinExistence type="predicted"/>
<evidence type="ECO:0000313" key="2">
    <source>
        <dbReference type="Proteomes" id="UP001064489"/>
    </source>
</evidence>
<name>A0AAD5IK40_ACENE</name>
<reference evidence="1" key="1">
    <citation type="journal article" date="2022" name="Plant J.">
        <title>Strategies of tolerance reflected in two North American maple genomes.</title>
        <authorList>
            <person name="McEvoy S.L."/>
            <person name="Sezen U.U."/>
            <person name="Trouern-Trend A."/>
            <person name="McMahon S.M."/>
            <person name="Schaberg P.G."/>
            <person name="Yang J."/>
            <person name="Wegrzyn J.L."/>
            <person name="Swenson N.G."/>
        </authorList>
    </citation>
    <scope>NUCLEOTIDE SEQUENCE</scope>
    <source>
        <strain evidence="1">91603</strain>
    </source>
</reference>
<dbReference type="EMBL" id="JAJSOW010000106">
    <property type="protein sequence ID" value="KAI9162074.1"/>
    <property type="molecule type" value="Genomic_DNA"/>
</dbReference>
<comment type="caution">
    <text evidence="1">The sequence shown here is derived from an EMBL/GenBank/DDBJ whole genome shotgun (WGS) entry which is preliminary data.</text>
</comment>
<gene>
    <name evidence="1" type="ORF">LWI28_023533</name>
</gene>
<reference evidence="1" key="2">
    <citation type="submission" date="2023-02" db="EMBL/GenBank/DDBJ databases">
        <authorList>
            <person name="Swenson N.G."/>
            <person name="Wegrzyn J.L."/>
            <person name="Mcevoy S.L."/>
        </authorList>
    </citation>
    <scope>NUCLEOTIDE SEQUENCE</scope>
    <source>
        <strain evidence="1">91603</strain>
        <tissue evidence="1">Leaf</tissue>
    </source>
</reference>
<dbReference type="Proteomes" id="UP001064489">
    <property type="component" value="Chromosome 2"/>
</dbReference>
<protein>
    <submittedName>
        <fullName evidence="1">Uncharacterized protein</fullName>
    </submittedName>
</protein>